<name>A0A517VP01_9PLAN</name>
<protein>
    <submittedName>
        <fullName evidence="1">Uncharacterized protein</fullName>
    </submittedName>
</protein>
<dbReference type="Proteomes" id="UP000318704">
    <property type="component" value="Chromosome"/>
</dbReference>
<dbReference type="RefSeq" id="WP_144979970.1">
    <property type="nucleotide sequence ID" value="NZ_CP037920.1"/>
</dbReference>
<evidence type="ECO:0000313" key="1">
    <source>
        <dbReference type="EMBL" id="QDT94745.1"/>
    </source>
</evidence>
<dbReference type="AlphaFoldDB" id="A0A517VP01"/>
<organism evidence="1 2">
    <name type="scientific">Gimesia aquarii</name>
    <dbReference type="NCBI Taxonomy" id="2527964"/>
    <lineage>
        <taxon>Bacteria</taxon>
        <taxon>Pseudomonadati</taxon>
        <taxon>Planctomycetota</taxon>
        <taxon>Planctomycetia</taxon>
        <taxon>Planctomycetales</taxon>
        <taxon>Planctomycetaceae</taxon>
        <taxon>Gimesia</taxon>
    </lineage>
</organism>
<proteinExistence type="predicted"/>
<dbReference type="KEGG" id="gaw:V144x_01760"/>
<gene>
    <name evidence="1" type="ORF">V144x_01760</name>
</gene>
<reference evidence="1 2" key="1">
    <citation type="submission" date="2019-03" db="EMBL/GenBank/DDBJ databases">
        <title>Deep-cultivation of Planctomycetes and their phenomic and genomic characterization uncovers novel biology.</title>
        <authorList>
            <person name="Wiegand S."/>
            <person name="Jogler M."/>
            <person name="Boedeker C."/>
            <person name="Pinto D."/>
            <person name="Vollmers J."/>
            <person name="Rivas-Marin E."/>
            <person name="Kohn T."/>
            <person name="Peeters S.H."/>
            <person name="Heuer A."/>
            <person name="Rast P."/>
            <person name="Oberbeckmann S."/>
            <person name="Bunk B."/>
            <person name="Jeske O."/>
            <person name="Meyerdierks A."/>
            <person name="Storesund J.E."/>
            <person name="Kallscheuer N."/>
            <person name="Luecker S."/>
            <person name="Lage O.M."/>
            <person name="Pohl T."/>
            <person name="Merkel B.J."/>
            <person name="Hornburger P."/>
            <person name="Mueller R.-W."/>
            <person name="Bruemmer F."/>
            <person name="Labrenz M."/>
            <person name="Spormann A.M."/>
            <person name="Op den Camp H."/>
            <person name="Overmann J."/>
            <person name="Amann R."/>
            <person name="Jetten M.S.M."/>
            <person name="Mascher T."/>
            <person name="Medema M.H."/>
            <person name="Devos D.P."/>
            <person name="Kaster A.-K."/>
            <person name="Ovreas L."/>
            <person name="Rohde M."/>
            <person name="Galperin M.Y."/>
            <person name="Jogler C."/>
        </authorList>
    </citation>
    <scope>NUCLEOTIDE SEQUENCE [LARGE SCALE GENOMIC DNA]</scope>
    <source>
        <strain evidence="1 2">V144</strain>
    </source>
</reference>
<evidence type="ECO:0000313" key="2">
    <source>
        <dbReference type="Proteomes" id="UP000318704"/>
    </source>
</evidence>
<dbReference type="EMBL" id="CP037920">
    <property type="protein sequence ID" value="QDT94745.1"/>
    <property type="molecule type" value="Genomic_DNA"/>
</dbReference>
<accession>A0A517VP01</accession>
<sequence>MPAILENILTTVQAEIQALNLTDIPDSHIYLQKVPTTRDFTSNDFPAILITPMGVPKINPQEGTNLRDQIEYPIGVFMVDNDNQNQTINRDKYLTWYEQIMKKFRTPRLAGVSSIVNSFVAPGTVVDQDWFQVGEYHAGLTLWFISWETR</sequence>